<organism evidence="3 4">
    <name type="scientific">candidate division TA06 bacterium</name>
    <dbReference type="NCBI Taxonomy" id="2250710"/>
    <lineage>
        <taxon>Bacteria</taxon>
        <taxon>Bacteria division TA06</taxon>
    </lineage>
</organism>
<feature type="compositionally biased region" description="Basic and acidic residues" evidence="2">
    <location>
        <begin position="232"/>
        <end position="247"/>
    </location>
</feature>
<gene>
    <name evidence="3" type="ORF">HY768_02105</name>
</gene>
<feature type="repeat" description="TPR" evidence="1">
    <location>
        <begin position="112"/>
        <end position="145"/>
    </location>
</feature>
<evidence type="ECO:0000256" key="2">
    <source>
        <dbReference type="SAM" id="MobiDB-lite"/>
    </source>
</evidence>
<dbReference type="InterPro" id="IPR019734">
    <property type="entry name" value="TPR_rpt"/>
</dbReference>
<protein>
    <submittedName>
        <fullName evidence="3">Tetratricopeptide repeat protein</fullName>
    </submittedName>
</protein>
<dbReference type="InterPro" id="IPR011990">
    <property type="entry name" value="TPR-like_helical_dom_sf"/>
</dbReference>
<dbReference type="AlphaFoldDB" id="A0A933I9V5"/>
<accession>A0A933I9V5</accession>
<sequence>MLSLSPGSELASGKLDLKPEEWLIMATIDGKRTARQVIETVGGKEFETAKVIYGLCVTGLVRAQGKKTDLKLDLQEPEQDPIKQGIAYLNNGKIEEAIDAFTKLVQKDPAQAQAHLYLGEAYYLAESYDEAVMEYKLASKGEENNPEINYCLGFTYARLGRLELAVERWEKFLRFAGGDKRAEKVRELVTLAVRWAEGLEGKARIQTGPAESKTDSARTEGVPAELSSEVKSWLEKMKKTREARESP</sequence>
<feature type="repeat" description="TPR" evidence="1">
    <location>
        <begin position="78"/>
        <end position="111"/>
    </location>
</feature>
<reference evidence="3" key="1">
    <citation type="submission" date="2020-07" db="EMBL/GenBank/DDBJ databases">
        <title>Huge and variable diversity of episymbiotic CPR bacteria and DPANN archaea in groundwater ecosystems.</title>
        <authorList>
            <person name="He C.Y."/>
            <person name="Keren R."/>
            <person name="Whittaker M."/>
            <person name="Farag I.F."/>
            <person name="Doudna J."/>
            <person name="Cate J.H.D."/>
            <person name="Banfield J.F."/>
        </authorList>
    </citation>
    <scope>NUCLEOTIDE SEQUENCE</scope>
    <source>
        <strain evidence="3">NC_groundwater_1520_Pr4_B-0.1um_53_5</strain>
    </source>
</reference>
<dbReference type="SUPFAM" id="SSF48452">
    <property type="entry name" value="TPR-like"/>
    <property type="match status" value="1"/>
</dbReference>
<evidence type="ECO:0000313" key="3">
    <source>
        <dbReference type="EMBL" id="MBI4726013.1"/>
    </source>
</evidence>
<comment type="caution">
    <text evidence="3">The sequence shown here is derived from an EMBL/GenBank/DDBJ whole genome shotgun (WGS) entry which is preliminary data.</text>
</comment>
<dbReference type="Gene3D" id="1.25.40.10">
    <property type="entry name" value="Tetratricopeptide repeat domain"/>
    <property type="match status" value="1"/>
</dbReference>
<dbReference type="Pfam" id="PF13432">
    <property type="entry name" value="TPR_16"/>
    <property type="match status" value="1"/>
</dbReference>
<dbReference type="SMART" id="SM00028">
    <property type="entry name" value="TPR"/>
    <property type="match status" value="3"/>
</dbReference>
<evidence type="ECO:0000256" key="1">
    <source>
        <dbReference type="PROSITE-ProRule" id="PRU00339"/>
    </source>
</evidence>
<keyword evidence="1" id="KW-0802">TPR repeat</keyword>
<dbReference type="PROSITE" id="PS50005">
    <property type="entry name" value="TPR"/>
    <property type="match status" value="2"/>
</dbReference>
<dbReference type="EMBL" id="JACQXR010000026">
    <property type="protein sequence ID" value="MBI4726013.1"/>
    <property type="molecule type" value="Genomic_DNA"/>
</dbReference>
<dbReference type="Proteomes" id="UP000736328">
    <property type="component" value="Unassembled WGS sequence"/>
</dbReference>
<name>A0A933I9V5_UNCT6</name>
<feature type="region of interest" description="Disordered" evidence="2">
    <location>
        <begin position="205"/>
        <end position="247"/>
    </location>
</feature>
<evidence type="ECO:0000313" key="4">
    <source>
        <dbReference type="Proteomes" id="UP000736328"/>
    </source>
</evidence>
<proteinExistence type="predicted"/>